<evidence type="ECO:0000256" key="2">
    <source>
        <dbReference type="ARBA" id="ARBA00022695"/>
    </source>
</evidence>
<dbReference type="GO" id="GO:0006310">
    <property type="term" value="P:DNA recombination"/>
    <property type="evidence" value="ECO:0007669"/>
    <property type="project" value="UniProtKB-KW"/>
</dbReference>
<evidence type="ECO:0000256" key="4">
    <source>
        <dbReference type="ARBA" id="ARBA00022723"/>
    </source>
</evidence>
<keyword evidence="1" id="KW-0815">Transposition</keyword>
<evidence type="ECO:0000256" key="10">
    <source>
        <dbReference type="ARBA" id="ARBA00022918"/>
    </source>
</evidence>
<dbReference type="GO" id="GO:0003723">
    <property type="term" value="F:RNA binding"/>
    <property type="evidence" value="ECO:0007669"/>
    <property type="project" value="UniProtKB-KW"/>
</dbReference>
<dbReference type="GO" id="GO:0032196">
    <property type="term" value="P:transposition"/>
    <property type="evidence" value="ECO:0007669"/>
    <property type="project" value="UniProtKB-KW"/>
</dbReference>
<dbReference type="GO" id="GO:0046872">
    <property type="term" value="F:metal ion binding"/>
    <property type="evidence" value="ECO:0007669"/>
    <property type="project" value="UniProtKB-KW"/>
</dbReference>
<dbReference type="PANTHER" id="PTHR42648:SF11">
    <property type="entry name" value="TRANSPOSON TY4-P GAG-POL POLYPROTEIN"/>
    <property type="match status" value="1"/>
</dbReference>
<keyword evidence="8" id="KW-0694">RNA-binding</keyword>
<keyword evidence="9" id="KW-0229">DNA integration</keyword>
<evidence type="ECO:0000256" key="9">
    <source>
        <dbReference type="ARBA" id="ARBA00022908"/>
    </source>
</evidence>
<gene>
    <name evidence="18" type="ORF">PENSOL_c065G09117</name>
</gene>
<dbReference type="Pfam" id="PF25597">
    <property type="entry name" value="SH3_retrovirus"/>
    <property type="match status" value="1"/>
</dbReference>
<accession>A0A1V6QK59</accession>
<keyword evidence="11" id="KW-0239">DNA-directed DNA polymerase</keyword>
<evidence type="ECO:0000256" key="12">
    <source>
        <dbReference type="ARBA" id="ARBA00023125"/>
    </source>
</evidence>
<dbReference type="STRING" id="60172.A0A1V6QK59"/>
<evidence type="ECO:0000256" key="3">
    <source>
        <dbReference type="ARBA" id="ARBA00022722"/>
    </source>
</evidence>
<protein>
    <recommendedName>
        <fullName evidence="17">Integrase catalytic domain-containing protein</fullName>
    </recommendedName>
</protein>
<organism evidence="18 19">
    <name type="scientific">Penicillium solitum</name>
    <dbReference type="NCBI Taxonomy" id="60172"/>
    <lineage>
        <taxon>Eukaryota</taxon>
        <taxon>Fungi</taxon>
        <taxon>Dikarya</taxon>
        <taxon>Ascomycota</taxon>
        <taxon>Pezizomycotina</taxon>
        <taxon>Eurotiomycetes</taxon>
        <taxon>Eurotiomycetidae</taxon>
        <taxon>Eurotiales</taxon>
        <taxon>Aspergillaceae</taxon>
        <taxon>Penicillium</taxon>
    </lineage>
</organism>
<dbReference type="GO" id="GO:0004519">
    <property type="term" value="F:endonuclease activity"/>
    <property type="evidence" value="ECO:0007669"/>
    <property type="project" value="UniProtKB-KW"/>
</dbReference>
<keyword evidence="5" id="KW-0255">Endonuclease</keyword>
<dbReference type="InterPro" id="IPR036397">
    <property type="entry name" value="RNaseH_sf"/>
</dbReference>
<evidence type="ECO:0000313" key="19">
    <source>
        <dbReference type="Proteomes" id="UP000191612"/>
    </source>
</evidence>
<evidence type="ECO:0000256" key="14">
    <source>
        <dbReference type="ARBA" id="ARBA00048173"/>
    </source>
</evidence>
<sequence>MKPTGPNGENYWLPVVDDATRLIEGIMLKNKSDTYHKLTVFCEKIKLLTGRYPGIWRIDSGTEFKEFIKWGQKHGMTFETIPPYTAEPNGTVERFGGHVNDIQRTIIIDTKMPEEIWPYTTDTAIYIYNRLVNPKTKISPLTYWRQELEIARKAAPRAWKGMLVGYEGDGGHVYKVWDPVTKKLVVSRDIGFPQPGDDDSMGPTLASKAPTDPKDPDDEDVVGFMPVSLS</sequence>
<dbReference type="GO" id="GO:0016787">
    <property type="term" value="F:hydrolase activity"/>
    <property type="evidence" value="ECO:0007669"/>
    <property type="project" value="UniProtKB-KW"/>
</dbReference>
<dbReference type="InterPro" id="IPR057670">
    <property type="entry name" value="SH3_retrovirus"/>
</dbReference>
<evidence type="ECO:0000256" key="8">
    <source>
        <dbReference type="ARBA" id="ARBA00022884"/>
    </source>
</evidence>
<evidence type="ECO:0000256" key="16">
    <source>
        <dbReference type="SAM" id="MobiDB-lite"/>
    </source>
</evidence>
<dbReference type="PANTHER" id="PTHR42648">
    <property type="entry name" value="TRANSPOSASE, PUTATIVE-RELATED"/>
    <property type="match status" value="1"/>
</dbReference>
<keyword evidence="12" id="KW-0238">DNA-binding</keyword>
<evidence type="ECO:0000256" key="5">
    <source>
        <dbReference type="ARBA" id="ARBA00022759"/>
    </source>
</evidence>
<evidence type="ECO:0000259" key="17">
    <source>
        <dbReference type="PROSITE" id="PS50994"/>
    </source>
</evidence>
<evidence type="ECO:0000256" key="7">
    <source>
        <dbReference type="ARBA" id="ARBA00022842"/>
    </source>
</evidence>
<dbReference type="InterPro" id="IPR012337">
    <property type="entry name" value="RNaseH-like_sf"/>
</dbReference>
<dbReference type="SUPFAM" id="SSF53098">
    <property type="entry name" value="Ribonuclease H-like"/>
    <property type="match status" value="1"/>
</dbReference>
<reference evidence="19" key="1">
    <citation type="journal article" date="2017" name="Nat. Microbiol.">
        <title>Global analysis of biosynthetic gene clusters reveals vast potential of secondary metabolite production in Penicillium species.</title>
        <authorList>
            <person name="Nielsen J.C."/>
            <person name="Grijseels S."/>
            <person name="Prigent S."/>
            <person name="Ji B."/>
            <person name="Dainat J."/>
            <person name="Nielsen K.F."/>
            <person name="Frisvad J.C."/>
            <person name="Workman M."/>
            <person name="Nielsen J."/>
        </authorList>
    </citation>
    <scope>NUCLEOTIDE SEQUENCE [LARGE SCALE GENOMIC DNA]</scope>
    <source>
        <strain evidence="19">IBT 29525</strain>
    </source>
</reference>
<name>A0A1V6QK59_9EURO</name>
<proteinExistence type="predicted"/>
<keyword evidence="13" id="KW-0233">DNA recombination</keyword>
<evidence type="ECO:0000256" key="1">
    <source>
        <dbReference type="ARBA" id="ARBA00022578"/>
    </source>
</evidence>
<evidence type="ECO:0000313" key="18">
    <source>
        <dbReference type="EMBL" id="OQD89256.1"/>
    </source>
</evidence>
<keyword evidence="4" id="KW-0479">Metal-binding</keyword>
<keyword evidence="19" id="KW-1185">Reference proteome</keyword>
<feature type="region of interest" description="Disordered" evidence="16">
    <location>
        <begin position="189"/>
        <end position="222"/>
    </location>
</feature>
<dbReference type="Gene3D" id="3.30.420.10">
    <property type="entry name" value="Ribonuclease H-like superfamily/Ribonuclease H"/>
    <property type="match status" value="1"/>
</dbReference>
<keyword evidence="10" id="KW-0695">RNA-directed DNA polymerase</keyword>
<feature type="domain" description="Integrase catalytic" evidence="17">
    <location>
        <begin position="1"/>
        <end position="148"/>
    </location>
</feature>
<dbReference type="GO" id="GO:0003887">
    <property type="term" value="F:DNA-directed DNA polymerase activity"/>
    <property type="evidence" value="ECO:0007669"/>
    <property type="project" value="UniProtKB-KW"/>
</dbReference>
<dbReference type="GO" id="GO:0005634">
    <property type="term" value="C:nucleus"/>
    <property type="evidence" value="ECO:0007669"/>
    <property type="project" value="UniProtKB-ARBA"/>
</dbReference>
<dbReference type="Proteomes" id="UP000191612">
    <property type="component" value="Unassembled WGS sequence"/>
</dbReference>
<evidence type="ECO:0000256" key="6">
    <source>
        <dbReference type="ARBA" id="ARBA00022801"/>
    </source>
</evidence>
<dbReference type="GO" id="GO:0003964">
    <property type="term" value="F:RNA-directed DNA polymerase activity"/>
    <property type="evidence" value="ECO:0007669"/>
    <property type="project" value="UniProtKB-KW"/>
</dbReference>
<evidence type="ECO:0000256" key="11">
    <source>
        <dbReference type="ARBA" id="ARBA00022932"/>
    </source>
</evidence>
<comment type="catalytic activity">
    <reaction evidence="15">
        <text>DNA(n) + a 2'-deoxyribonucleoside 5'-triphosphate = DNA(n+1) + diphosphate</text>
        <dbReference type="Rhea" id="RHEA:22508"/>
        <dbReference type="Rhea" id="RHEA-COMP:17339"/>
        <dbReference type="Rhea" id="RHEA-COMP:17340"/>
        <dbReference type="ChEBI" id="CHEBI:33019"/>
        <dbReference type="ChEBI" id="CHEBI:61560"/>
        <dbReference type="ChEBI" id="CHEBI:173112"/>
        <dbReference type="EC" id="2.7.7.7"/>
    </reaction>
</comment>
<comment type="caution">
    <text evidence="18">The sequence shown here is derived from an EMBL/GenBank/DDBJ whole genome shotgun (WGS) entry which is preliminary data.</text>
</comment>
<keyword evidence="6" id="KW-0378">Hydrolase</keyword>
<dbReference type="PROSITE" id="PS50994">
    <property type="entry name" value="INTEGRASE"/>
    <property type="match status" value="1"/>
</dbReference>
<keyword evidence="2" id="KW-0548">Nucleotidyltransferase</keyword>
<dbReference type="GO" id="GO:0003677">
    <property type="term" value="F:DNA binding"/>
    <property type="evidence" value="ECO:0007669"/>
    <property type="project" value="UniProtKB-KW"/>
</dbReference>
<evidence type="ECO:0000256" key="13">
    <source>
        <dbReference type="ARBA" id="ARBA00023172"/>
    </source>
</evidence>
<keyword evidence="11" id="KW-0808">Transferase</keyword>
<dbReference type="AlphaFoldDB" id="A0A1V6QK59"/>
<dbReference type="InterPro" id="IPR039537">
    <property type="entry name" value="Retrotran_Ty1/copia-like"/>
</dbReference>
<dbReference type="EMBL" id="MDYO01000065">
    <property type="protein sequence ID" value="OQD89256.1"/>
    <property type="molecule type" value="Genomic_DNA"/>
</dbReference>
<dbReference type="GO" id="GO:0015074">
    <property type="term" value="P:DNA integration"/>
    <property type="evidence" value="ECO:0007669"/>
    <property type="project" value="UniProtKB-KW"/>
</dbReference>
<dbReference type="InterPro" id="IPR001584">
    <property type="entry name" value="Integrase_cat-core"/>
</dbReference>
<comment type="catalytic activity">
    <reaction evidence="14">
        <text>DNA(n) + a 2'-deoxyribonucleoside 5'-triphosphate = DNA(n+1) + diphosphate</text>
        <dbReference type="Rhea" id="RHEA:22508"/>
        <dbReference type="Rhea" id="RHEA-COMP:17339"/>
        <dbReference type="Rhea" id="RHEA-COMP:17340"/>
        <dbReference type="ChEBI" id="CHEBI:33019"/>
        <dbReference type="ChEBI" id="CHEBI:61560"/>
        <dbReference type="ChEBI" id="CHEBI:173112"/>
        <dbReference type="EC" id="2.7.7.49"/>
    </reaction>
</comment>
<keyword evidence="3" id="KW-0540">Nuclease</keyword>
<keyword evidence="7" id="KW-0460">Magnesium</keyword>
<evidence type="ECO:0000256" key="15">
    <source>
        <dbReference type="ARBA" id="ARBA00049244"/>
    </source>
</evidence>